<evidence type="ECO:0000256" key="5">
    <source>
        <dbReference type="ARBA" id="ARBA00023239"/>
    </source>
</evidence>
<gene>
    <name evidence="6" type="primary">nnrD</name>
    <name evidence="9" type="ORF">EZ313_11980</name>
</gene>
<sequence>MDADNRPQRIDPQALRRWPLPPLSEEADKEERGRIVVVAGSREIPGAAVLAATAALRVGAGKLVIATGRSVAAQMAFAVPEARVIALPETPGGGFEAGGAQLLEQCIVAAHAVVIGPGLMDADATCAFMQRLMPMLRDRAVVLDALAMDCVSAIGRFPQPVLLTPHAGEMAHLTKADKDEVLADPVAAAVRAARSWNAVVAVKGPTTAIAAPDGRTWLHEGGNCGLATSGSGDTLAGAIGGLAARGAPLEQACAWGVVVHAQAGERLADRLGPVGYLAREIAQEMVAVLRTLDEGAGVTPPPHAPTGR</sequence>
<dbReference type="InterPro" id="IPR029056">
    <property type="entry name" value="Ribokinase-like"/>
</dbReference>
<comment type="cofactor">
    <cofactor evidence="6">
        <name>Mg(2+)</name>
        <dbReference type="ChEBI" id="CHEBI:18420"/>
    </cofactor>
</comment>
<dbReference type="InterPro" id="IPR000631">
    <property type="entry name" value="CARKD"/>
</dbReference>
<keyword evidence="1 6" id="KW-0547">Nucleotide-binding</keyword>
<feature type="domain" description="YjeF C-terminal" evidence="8">
    <location>
        <begin position="12"/>
        <end position="292"/>
    </location>
</feature>
<dbReference type="GO" id="GO:0052856">
    <property type="term" value="F:NAD(P)HX epimerase activity"/>
    <property type="evidence" value="ECO:0007669"/>
    <property type="project" value="TreeGrafter"/>
</dbReference>
<organism evidence="9 10">
    <name type="scientific">Ramlibacter henchirensis</name>
    <dbReference type="NCBI Taxonomy" id="204072"/>
    <lineage>
        <taxon>Bacteria</taxon>
        <taxon>Pseudomonadati</taxon>
        <taxon>Pseudomonadota</taxon>
        <taxon>Betaproteobacteria</taxon>
        <taxon>Burkholderiales</taxon>
        <taxon>Comamonadaceae</taxon>
        <taxon>Ramlibacter</taxon>
    </lineage>
</organism>
<dbReference type="PROSITE" id="PS51383">
    <property type="entry name" value="YJEF_C_3"/>
    <property type="match status" value="1"/>
</dbReference>
<evidence type="ECO:0000256" key="3">
    <source>
        <dbReference type="ARBA" id="ARBA00022857"/>
    </source>
</evidence>
<dbReference type="EMBL" id="SMLM01000001">
    <property type="protein sequence ID" value="TFZ07283.1"/>
    <property type="molecule type" value="Genomic_DNA"/>
</dbReference>
<dbReference type="OrthoDB" id="9806925at2"/>
<feature type="binding site" evidence="6">
    <location>
        <position position="232"/>
    </location>
    <ligand>
        <name>AMP</name>
        <dbReference type="ChEBI" id="CHEBI:456215"/>
    </ligand>
</feature>
<comment type="function">
    <text evidence="6">Catalyzes the dehydration of the S-form of NAD(P)HX at the expense of ADP, which is converted to AMP. Together with NAD(P)HX epimerase, which catalyzes the epimerization of the S- and R-forms, the enzyme allows the repair of both epimers of NAD(P)HX, a damaged form of NAD(P)H that is a result of enzymatic or heat-dependent hydration.</text>
</comment>
<evidence type="ECO:0000313" key="10">
    <source>
        <dbReference type="Proteomes" id="UP000298180"/>
    </source>
</evidence>
<dbReference type="AlphaFoldDB" id="A0A4Z0C6M6"/>
<dbReference type="GO" id="GO:0052855">
    <property type="term" value="F:ADP-dependent NAD(P)H-hydrate dehydratase activity"/>
    <property type="evidence" value="ECO:0007669"/>
    <property type="project" value="UniProtKB-UniRule"/>
</dbReference>
<dbReference type="GO" id="GO:0005524">
    <property type="term" value="F:ATP binding"/>
    <property type="evidence" value="ECO:0007669"/>
    <property type="project" value="UniProtKB-KW"/>
</dbReference>
<comment type="similarity">
    <text evidence="6">Belongs to the NnrD/CARKD family.</text>
</comment>
<feature type="binding site" evidence="6">
    <location>
        <position position="118"/>
    </location>
    <ligand>
        <name>(6S)-NADPHX</name>
        <dbReference type="ChEBI" id="CHEBI:64076"/>
    </ligand>
</feature>
<dbReference type="HAMAP" id="MF_01965">
    <property type="entry name" value="NADHX_dehydratase"/>
    <property type="match status" value="1"/>
</dbReference>
<feature type="binding site" evidence="6">
    <location>
        <position position="233"/>
    </location>
    <ligand>
        <name>(6S)-NADPHX</name>
        <dbReference type="ChEBI" id="CHEBI:64076"/>
    </ligand>
</feature>
<comment type="catalytic activity">
    <reaction evidence="6">
        <text>(6S)-NADHX + ADP = AMP + phosphate + NADH + H(+)</text>
        <dbReference type="Rhea" id="RHEA:32223"/>
        <dbReference type="ChEBI" id="CHEBI:15378"/>
        <dbReference type="ChEBI" id="CHEBI:43474"/>
        <dbReference type="ChEBI" id="CHEBI:57945"/>
        <dbReference type="ChEBI" id="CHEBI:64074"/>
        <dbReference type="ChEBI" id="CHEBI:456215"/>
        <dbReference type="ChEBI" id="CHEBI:456216"/>
        <dbReference type="EC" id="4.2.1.136"/>
    </reaction>
</comment>
<dbReference type="RefSeq" id="WP_135263364.1">
    <property type="nucleotide sequence ID" value="NZ_SMLM01000001.1"/>
</dbReference>
<keyword evidence="3 6" id="KW-0521">NADP</keyword>
<dbReference type="Gene3D" id="3.40.1190.20">
    <property type="match status" value="1"/>
</dbReference>
<evidence type="ECO:0000256" key="2">
    <source>
        <dbReference type="ARBA" id="ARBA00022840"/>
    </source>
</evidence>
<reference evidence="9 10" key="1">
    <citation type="submission" date="2019-03" db="EMBL/GenBank/DDBJ databases">
        <title>Ramlibacter henchirensis DSM 14656, whole genome shotgun sequence.</title>
        <authorList>
            <person name="Zhang X."/>
            <person name="Feng G."/>
            <person name="Zhu H."/>
        </authorList>
    </citation>
    <scope>NUCLEOTIDE SEQUENCE [LARGE SCALE GENOMIC DNA]</scope>
    <source>
        <strain evidence="9 10">DSM 14656</strain>
    </source>
</reference>
<proteinExistence type="inferred from homology"/>
<protein>
    <recommendedName>
        <fullName evidence="6">ADP-dependent (S)-NAD(P)H-hydrate dehydratase</fullName>
        <ecNumber evidence="6">4.2.1.136</ecNumber>
    </recommendedName>
    <alternativeName>
        <fullName evidence="6">ADP-dependent NAD(P)HX dehydratase</fullName>
    </alternativeName>
</protein>
<keyword evidence="4 6" id="KW-0520">NAD</keyword>
<dbReference type="GO" id="GO:0110051">
    <property type="term" value="P:metabolite repair"/>
    <property type="evidence" value="ECO:0007669"/>
    <property type="project" value="TreeGrafter"/>
</dbReference>
<feature type="binding site" evidence="6">
    <location>
        <position position="166"/>
    </location>
    <ligand>
        <name>(6S)-NADPHX</name>
        <dbReference type="ChEBI" id="CHEBI:64076"/>
    </ligand>
</feature>
<dbReference type="PANTHER" id="PTHR12592:SF0">
    <property type="entry name" value="ATP-DEPENDENT (S)-NAD(P)H-HYDRATE DEHYDRATASE"/>
    <property type="match status" value="1"/>
</dbReference>
<feature type="binding site" evidence="6">
    <location>
        <position position="47"/>
    </location>
    <ligand>
        <name>(6S)-NADPHX</name>
        <dbReference type="ChEBI" id="CHEBI:64076"/>
    </ligand>
</feature>
<comment type="subunit">
    <text evidence="6">Homotetramer.</text>
</comment>
<accession>A0A4Z0C6M6</accession>
<keyword evidence="2 6" id="KW-0067">ATP-binding</keyword>
<feature type="region of interest" description="Disordered" evidence="7">
    <location>
        <begin position="1"/>
        <end position="26"/>
    </location>
</feature>
<evidence type="ECO:0000256" key="4">
    <source>
        <dbReference type="ARBA" id="ARBA00023027"/>
    </source>
</evidence>
<keyword evidence="10" id="KW-1185">Reference proteome</keyword>
<dbReference type="CDD" id="cd01171">
    <property type="entry name" value="YXKO-related"/>
    <property type="match status" value="1"/>
</dbReference>
<dbReference type="Proteomes" id="UP000298180">
    <property type="component" value="Unassembled WGS sequence"/>
</dbReference>
<feature type="binding site" evidence="6">
    <location>
        <begin position="203"/>
        <end position="207"/>
    </location>
    <ligand>
        <name>AMP</name>
        <dbReference type="ChEBI" id="CHEBI:456215"/>
    </ligand>
</feature>
<name>A0A4Z0C6M6_9BURK</name>
<dbReference type="Pfam" id="PF01256">
    <property type="entry name" value="Carb_kinase"/>
    <property type="match status" value="1"/>
</dbReference>
<dbReference type="NCBIfam" id="TIGR00196">
    <property type="entry name" value="yjeF_cterm"/>
    <property type="match status" value="1"/>
</dbReference>
<evidence type="ECO:0000313" key="9">
    <source>
        <dbReference type="EMBL" id="TFZ07283.1"/>
    </source>
</evidence>
<evidence type="ECO:0000256" key="7">
    <source>
        <dbReference type="SAM" id="MobiDB-lite"/>
    </source>
</evidence>
<comment type="catalytic activity">
    <reaction evidence="6">
        <text>(6S)-NADPHX + ADP = AMP + phosphate + NADPH + H(+)</text>
        <dbReference type="Rhea" id="RHEA:32235"/>
        <dbReference type="ChEBI" id="CHEBI:15378"/>
        <dbReference type="ChEBI" id="CHEBI:43474"/>
        <dbReference type="ChEBI" id="CHEBI:57783"/>
        <dbReference type="ChEBI" id="CHEBI:64076"/>
        <dbReference type="ChEBI" id="CHEBI:456215"/>
        <dbReference type="ChEBI" id="CHEBI:456216"/>
        <dbReference type="EC" id="4.2.1.136"/>
    </reaction>
</comment>
<comment type="caution">
    <text evidence="9">The sequence shown here is derived from an EMBL/GenBank/DDBJ whole genome shotgun (WGS) entry which is preliminary data.</text>
</comment>
<dbReference type="GO" id="GO:0046496">
    <property type="term" value="P:nicotinamide nucleotide metabolic process"/>
    <property type="evidence" value="ECO:0007669"/>
    <property type="project" value="UniProtKB-UniRule"/>
</dbReference>
<keyword evidence="5 6" id="KW-0456">Lyase</keyword>
<dbReference type="PANTHER" id="PTHR12592">
    <property type="entry name" value="ATP-DEPENDENT (S)-NAD(P)H-HYDRATE DEHYDRATASE FAMILY MEMBER"/>
    <property type="match status" value="1"/>
</dbReference>
<dbReference type="EC" id="4.2.1.136" evidence="6"/>
<evidence type="ECO:0000256" key="1">
    <source>
        <dbReference type="ARBA" id="ARBA00022741"/>
    </source>
</evidence>
<dbReference type="SUPFAM" id="SSF53613">
    <property type="entry name" value="Ribokinase-like"/>
    <property type="match status" value="1"/>
</dbReference>
<evidence type="ECO:0000256" key="6">
    <source>
        <dbReference type="HAMAP-Rule" id="MF_01965"/>
    </source>
</evidence>
<evidence type="ECO:0000259" key="8">
    <source>
        <dbReference type="PROSITE" id="PS51383"/>
    </source>
</evidence>